<reference evidence="1 2" key="1">
    <citation type="submission" date="2018-06" db="EMBL/GenBank/DDBJ databases">
        <title>A transcriptomic atlas of mushroom development highlights an independent origin of complex multicellularity.</title>
        <authorList>
            <consortium name="DOE Joint Genome Institute"/>
            <person name="Krizsan K."/>
            <person name="Almasi E."/>
            <person name="Merenyi Z."/>
            <person name="Sahu N."/>
            <person name="Viragh M."/>
            <person name="Koszo T."/>
            <person name="Mondo S."/>
            <person name="Kiss B."/>
            <person name="Balint B."/>
            <person name="Kues U."/>
            <person name="Barry K."/>
            <person name="Hegedus J.C."/>
            <person name="Henrissat B."/>
            <person name="Johnson J."/>
            <person name="Lipzen A."/>
            <person name="Ohm R."/>
            <person name="Nagy I."/>
            <person name="Pangilinan J."/>
            <person name="Yan J."/>
            <person name="Xiong Y."/>
            <person name="Grigoriev I.V."/>
            <person name="Hibbett D.S."/>
            <person name="Nagy L.G."/>
        </authorList>
    </citation>
    <scope>NUCLEOTIDE SEQUENCE [LARGE SCALE GENOMIC DNA]</scope>
    <source>
        <strain evidence="1 2">SZMC22713</strain>
    </source>
</reference>
<organism evidence="1 2">
    <name type="scientific">Rickenella mellea</name>
    <dbReference type="NCBI Taxonomy" id="50990"/>
    <lineage>
        <taxon>Eukaryota</taxon>
        <taxon>Fungi</taxon>
        <taxon>Dikarya</taxon>
        <taxon>Basidiomycota</taxon>
        <taxon>Agaricomycotina</taxon>
        <taxon>Agaricomycetes</taxon>
        <taxon>Hymenochaetales</taxon>
        <taxon>Rickenellaceae</taxon>
        <taxon>Rickenella</taxon>
    </lineage>
</organism>
<dbReference type="Proteomes" id="UP000294933">
    <property type="component" value="Unassembled WGS sequence"/>
</dbReference>
<proteinExistence type="predicted"/>
<keyword evidence="2" id="KW-1185">Reference proteome</keyword>
<gene>
    <name evidence="1" type="ORF">BD410DRAFT_191355</name>
</gene>
<name>A0A4Y7PGX8_9AGAM</name>
<sequence>MLSYSAHSYPMRVHYGRRGNYSPNGDPLGLRSFDSGRIQNSISVDPSHRLRHSRTLEYLGSTYSHSSSEEYLVSQLSCMVSDPFHELRDAAVSLRQPSELRGYTIREDEGMGVRDVLCEPSGRMFLPTSYHPHSAISKG</sequence>
<dbReference type="EMBL" id="ML170327">
    <property type="protein sequence ID" value="TDL14545.1"/>
    <property type="molecule type" value="Genomic_DNA"/>
</dbReference>
<protein>
    <submittedName>
        <fullName evidence="1">Uncharacterized protein</fullName>
    </submittedName>
</protein>
<dbReference type="AlphaFoldDB" id="A0A4Y7PGX8"/>
<accession>A0A4Y7PGX8</accession>
<evidence type="ECO:0000313" key="1">
    <source>
        <dbReference type="EMBL" id="TDL14545.1"/>
    </source>
</evidence>
<evidence type="ECO:0000313" key="2">
    <source>
        <dbReference type="Proteomes" id="UP000294933"/>
    </source>
</evidence>
<dbReference type="VEuPathDB" id="FungiDB:BD410DRAFT_191355"/>